<evidence type="ECO:0000256" key="2">
    <source>
        <dbReference type="ARBA" id="ARBA00022801"/>
    </source>
</evidence>
<dbReference type="AlphaFoldDB" id="A0A437QTY7"/>
<dbReference type="EC" id="3.4.21.-" evidence="4"/>
<protein>
    <recommendedName>
        <fullName evidence="4">Serine protease</fullName>
        <ecNumber evidence="4">3.4.21.-</ecNumber>
    </recommendedName>
</protein>
<dbReference type="SUPFAM" id="SSF50494">
    <property type="entry name" value="Trypsin-like serine proteases"/>
    <property type="match status" value="1"/>
</dbReference>
<dbReference type="RefSeq" id="WP_127763348.1">
    <property type="nucleotide sequence ID" value="NZ_SADE01000001.1"/>
</dbReference>
<dbReference type="Gene3D" id="2.40.10.120">
    <property type="match status" value="1"/>
</dbReference>
<dbReference type="GO" id="GO:0006508">
    <property type="term" value="P:proteolysis"/>
    <property type="evidence" value="ECO:0007669"/>
    <property type="project" value="UniProtKB-KW"/>
</dbReference>
<dbReference type="GO" id="GO:0008236">
    <property type="term" value="F:serine-type peptidase activity"/>
    <property type="evidence" value="ECO:0007669"/>
    <property type="project" value="UniProtKB-KW"/>
</dbReference>
<evidence type="ECO:0000256" key="3">
    <source>
        <dbReference type="ARBA" id="ARBA00022825"/>
    </source>
</evidence>
<dbReference type="EMBL" id="SADE01000001">
    <property type="protein sequence ID" value="RVU37975.1"/>
    <property type="molecule type" value="Genomic_DNA"/>
</dbReference>
<organism evidence="5 6">
    <name type="scientific">Hwanghaeella grinnelliae</name>
    <dbReference type="NCBI Taxonomy" id="2500179"/>
    <lineage>
        <taxon>Bacteria</taxon>
        <taxon>Pseudomonadati</taxon>
        <taxon>Pseudomonadota</taxon>
        <taxon>Alphaproteobacteria</taxon>
        <taxon>Rhodospirillales</taxon>
        <taxon>Rhodospirillaceae</taxon>
        <taxon>Hwanghaeella</taxon>
    </lineage>
</organism>
<accession>A0A437QTY7</accession>
<comment type="caution">
    <text evidence="5">The sequence shown here is derived from an EMBL/GenBank/DDBJ whole genome shotgun (WGS) entry which is preliminary data.</text>
</comment>
<dbReference type="SUPFAM" id="SSF48452">
    <property type="entry name" value="TPR-like"/>
    <property type="match status" value="1"/>
</dbReference>
<keyword evidence="1 4" id="KW-0645">Protease</keyword>
<evidence type="ECO:0000313" key="6">
    <source>
        <dbReference type="Proteomes" id="UP000287447"/>
    </source>
</evidence>
<dbReference type="OrthoDB" id="7671045at2"/>
<keyword evidence="6" id="KW-1185">Reference proteome</keyword>
<gene>
    <name evidence="5" type="ORF">EOI86_01320</name>
</gene>
<proteinExistence type="inferred from homology"/>
<name>A0A437QTY7_9PROT</name>
<comment type="similarity">
    <text evidence="4">Belongs to the peptidase S1B family.</text>
</comment>
<dbReference type="PRINTS" id="PR00839">
    <property type="entry name" value="V8PROTEASE"/>
</dbReference>
<dbReference type="InterPro" id="IPR009003">
    <property type="entry name" value="Peptidase_S1_PA"/>
</dbReference>
<evidence type="ECO:0000256" key="4">
    <source>
        <dbReference type="RuleBase" id="RU004296"/>
    </source>
</evidence>
<keyword evidence="2 4" id="KW-0378">Hydrolase</keyword>
<dbReference type="Pfam" id="PF13365">
    <property type="entry name" value="Trypsin_2"/>
    <property type="match status" value="1"/>
</dbReference>
<evidence type="ECO:0000313" key="5">
    <source>
        <dbReference type="EMBL" id="RVU37975.1"/>
    </source>
</evidence>
<reference evidence="6" key="1">
    <citation type="submission" date="2019-01" db="EMBL/GenBank/DDBJ databases">
        <title>Gri0909 isolated from a small marine red alga.</title>
        <authorList>
            <person name="Kim J."/>
            <person name="Jeong S.E."/>
            <person name="Jeon C.O."/>
        </authorList>
    </citation>
    <scope>NUCLEOTIDE SEQUENCE [LARGE SCALE GENOMIC DNA]</scope>
    <source>
        <strain evidence="6">Gri0909</strain>
    </source>
</reference>
<dbReference type="InterPro" id="IPR008256">
    <property type="entry name" value="Peptidase_S1B"/>
</dbReference>
<sequence>MNNAVAVMKTRHPAFASVNIAALFLAILWFYLFPASSQTQAKDCEQPEPVCAVRGAVFAISSFDPVASAVRIGPQTLVTSRHAVADEPGVTVFLANGQSLQGEVVPTDYPGDIILIAVPGLPSGTMMDITAVVQPEIGEDVYSVGVDVAKKAIRAFPPGSVLMPPAAGHLLARLHHTAYSQPGNSGGALVSATGELVGIIASGGEGRYEAVPTAALSDLIDRSGTTFNQASTALGTAVRDCTLILEDRRGDRAPLTNEEADRIEAACMGTGNRQYFDLAAEAYGASGFFGRSIAASEASIAQDPNALNARLTAVVTYHLAGWYEEELPHLRFLMKYIPDDPLVVRYGIQAGVWGGDKALAASAFERLKASNPNMASVAQKFIDNPPPRPARRDLPK</sequence>
<dbReference type="Proteomes" id="UP000287447">
    <property type="component" value="Unassembled WGS sequence"/>
</dbReference>
<evidence type="ECO:0000256" key="1">
    <source>
        <dbReference type="ARBA" id="ARBA00022670"/>
    </source>
</evidence>
<keyword evidence="3 4" id="KW-0720">Serine protease</keyword>
<dbReference type="InterPro" id="IPR011990">
    <property type="entry name" value="TPR-like_helical_dom_sf"/>
</dbReference>